<dbReference type="EMBL" id="UINC01008966">
    <property type="protein sequence ID" value="SVA40292.1"/>
    <property type="molecule type" value="Genomic_DNA"/>
</dbReference>
<evidence type="ECO:0008006" key="2">
    <source>
        <dbReference type="Google" id="ProtNLM"/>
    </source>
</evidence>
<organism evidence="1">
    <name type="scientific">marine metagenome</name>
    <dbReference type="NCBI Taxonomy" id="408172"/>
    <lineage>
        <taxon>unclassified sequences</taxon>
        <taxon>metagenomes</taxon>
        <taxon>ecological metagenomes</taxon>
    </lineage>
</organism>
<accession>A0A381VJ21</accession>
<dbReference type="Gene3D" id="3.40.30.10">
    <property type="entry name" value="Glutaredoxin"/>
    <property type="match status" value="1"/>
</dbReference>
<gene>
    <name evidence="1" type="ORF">METZ01_LOCUS93146</name>
</gene>
<reference evidence="1" key="1">
    <citation type="submission" date="2018-05" db="EMBL/GenBank/DDBJ databases">
        <authorList>
            <person name="Lanie J.A."/>
            <person name="Ng W.-L."/>
            <person name="Kazmierczak K.M."/>
            <person name="Andrzejewski T.M."/>
            <person name="Davidsen T.M."/>
            <person name="Wayne K.J."/>
            <person name="Tettelin H."/>
            <person name="Glass J.I."/>
            <person name="Rusch D."/>
            <person name="Podicherti R."/>
            <person name="Tsui H.-C.T."/>
            <person name="Winkler M.E."/>
        </authorList>
    </citation>
    <scope>NUCLEOTIDE SEQUENCE</scope>
</reference>
<proteinExistence type="predicted"/>
<protein>
    <recommendedName>
        <fullName evidence="2">Alkyl hydroperoxide reductase subunit C/ Thiol specific antioxidant domain-containing protein</fullName>
    </recommendedName>
</protein>
<dbReference type="SUPFAM" id="SSF52833">
    <property type="entry name" value="Thioredoxin-like"/>
    <property type="match status" value="1"/>
</dbReference>
<dbReference type="InterPro" id="IPR036249">
    <property type="entry name" value="Thioredoxin-like_sf"/>
</dbReference>
<dbReference type="AlphaFoldDB" id="A0A381VJ21"/>
<evidence type="ECO:0000313" key="1">
    <source>
        <dbReference type="EMBL" id="SVA40292.1"/>
    </source>
</evidence>
<name>A0A381VJ21_9ZZZZ</name>
<sequence length="79" mass="8720">MQQYTRRLALAGMLAAMLLGFPARAMQPRTPVDVSSLGPQVGEQVPDFSLPDQNGRVWTRDELLGPNGAVLLFHRSADW</sequence>